<keyword evidence="3" id="KW-0274">FAD</keyword>
<evidence type="ECO:0000256" key="1">
    <source>
        <dbReference type="ARBA" id="ARBA00005706"/>
    </source>
</evidence>
<dbReference type="PANTHER" id="PTHR43747:SF5">
    <property type="entry name" value="FAD-BINDING DOMAIN-CONTAINING PROTEIN"/>
    <property type="match status" value="1"/>
</dbReference>
<feature type="compositionally biased region" description="Low complexity" evidence="6">
    <location>
        <begin position="700"/>
        <end position="711"/>
    </location>
</feature>
<dbReference type="OrthoDB" id="3340390at2759"/>
<evidence type="ECO:0000256" key="4">
    <source>
        <dbReference type="ARBA" id="ARBA00023002"/>
    </source>
</evidence>
<evidence type="ECO:0000256" key="3">
    <source>
        <dbReference type="ARBA" id="ARBA00022827"/>
    </source>
</evidence>
<comment type="caution">
    <text evidence="8">The sequence shown here is derived from an EMBL/GenBank/DDBJ whole genome shotgun (WGS) entry which is preliminary data.</text>
</comment>
<evidence type="ECO:0000256" key="2">
    <source>
        <dbReference type="ARBA" id="ARBA00022630"/>
    </source>
</evidence>
<proteinExistence type="inferred from homology"/>
<keyword evidence="9" id="KW-1185">Reference proteome</keyword>
<dbReference type="Proteomes" id="UP000308730">
    <property type="component" value="Unassembled WGS sequence"/>
</dbReference>
<evidence type="ECO:0000256" key="6">
    <source>
        <dbReference type="SAM" id="MobiDB-lite"/>
    </source>
</evidence>
<sequence>MQPTPPQHTQVLVIGGGPAGSTAAAALVREGFHVVLLEMAQFPRYHIGESLIPSVRHYLRYIGAENKVLNHGFVRKPGSAIKFNQYMQEGYTDFVALGESNAVWNVKRSEFDHLLLNHAEECGAEVFQSCRVLSLQFDDDNCTGDAPDPPNSEKFAAAEPGRPISATYMTAAGVKGDIAFDYLVDASGRAGVMSTKYLKNRHYNASLKNVAVWGYWRGTGMYGRGTHKENAPFFEALNESGWAWFIPLANGLTSVGVVMEQKQVGMRSRACSTATNSTQGSSTPLNPWPRPTPLSAGLPTPKSGLRPRARSSTSGPFYRGTPPSPSPPPHLSATVRSRACSASLPGSAFVLPTTHELEKEIEKDREVDAEKDTFRMPGEFPAPLSSSVPYPSPPLTPLTTTFSGSASTPTSPTATRPLMHLRSQSVTGEEIPARKASALAERYLSFLQLAPGVMELIGDEGVLVKVGEDGKEAEDGEEERTDGTEVPTARTASDYSYSASKYAGPGYRIIGDAGAFIDPFFSSGVHLAMTGALSAAASVCASVRGDCTEAEAAEWCSRRIAISYTRFLVVVLSAYKQIRSQSTKVLADIDDDNFDKAFMFLRPVIQGSGEMGAKISEDEVQRALDFCMKLFNPTTPEQHDAVRETLSRMRFSDSDEKSNEDDQSSVIGGMASWMDVRAPIVSSSNLANMLRTRLRSFSASSSSSSASSSASLPPPPDALPSTLDCVTEEHPGGPEPEYEVEDAEMKMVLEKVNARRVIHVDHMEGLNSLEQEDVRGFVVRLVRGRLGLVRI</sequence>
<comment type="catalytic activity">
    <reaction evidence="5">
        <text>melleolide F + FADH2 + chloride + O2 = 6'-chloromelleolide F + FAD + 2 H2O + H(+)</text>
        <dbReference type="Rhea" id="RHEA:67160"/>
        <dbReference type="ChEBI" id="CHEBI:15377"/>
        <dbReference type="ChEBI" id="CHEBI:15378"/>
        <dbReference type="ChEBI" id="CHEBI:15379"/>
        <dbReference type="ChEBI" id="CHEBI:17996"/>
        <dbReference type="ChEBI" id="CHEBI:57692"/>
        <dbReference type="ChEBI" id="CHEBI:58307"/>
        <dbReference type="ChEBI" id="CHEBI:167712"/>
        <dbReference type="ChEBI" id="CHEBI:167713"/>
    </reaction>
    <physiologicalReaction direction="left-to-right" evidence="5">
        <dbReference type="Rhea" id="RHEA:67161"/>
    </physiologicalReaction>
</comment>
<dbReference type="GO" id="GO:0071949">
    <property type="term" value="F:FAD binding"/>
    <property type="evidence" value="ECO:0007669"/>
    <property type="project" value="InterPro"/>
</dbReference>
<dbReference type="Gene3D" id="3.50.50.60">
    <property type="entry name" value="FAD/NAD(P)-binding domain"/>
    <property type="match status" value="2"/>
</dbReference>
<organism evidence="8 9">
    <name type="scientific">Antrodiella citrinella</name>
    <dbReference type="NCBI Taxonomy" id="2447956"/>
    <lineage>
        <taxon>Eukaryota</taxon>
        <taxon>Fungi</taxon>
        <taxon>Dikarya</taxon>
        <taxon>Basidiomycota</taxon>
        <taxon>Agaricomycotina</taxon>
        <taxon>Agaricomycetes</taxon>
        <taxon>Polyporales</taxon>
        <taxon>Steccherinaceae</taxon>
        <taxon>Antrodiella</taxon>
    </lineage>
</organism>
<feature type="compositionally biased region" description="Polar residues" evidence="6">
    <location>
        <begin position="270"/>
        <end position="285"/>
    </location>
</feature>
<keyword evidence="4" id="KW-0560">Oxidoreductase</keyword>
<dbReference type="InterPro" id="IPR050816">
    <property type="entry name" value="Flavin-dep_Halogenase_NPB"/>
</dbReference>
<reference evidence="8 9" key="1">
    <citation type="submission" date="2019-02" db="EMBL/GenBank/DDBJ databases">
        <title>Genome sequencing of the rare red list fungi Antrodiella citrinella (Flaviporus citrinellus).</title>
        <authorList>
            <person name="Buettner E."/>
            <person name="Kellner H."/>
        </authorList>
    </citation>
    <scope>NUCLEOTIDE SEQUENCE [LARGE SCALE GENOMIC DNA]</scope>
    <source>
        <strain evidence="8 9">DSM 108506</strain>
    </source>
</reference>
<dbReference type="PRINTS" id="PR00420">
    <property type="entry name" value="RNGMNOXGNASE"/>
</dbReference>
<dbReference type="InterPro" id="IPR036188">
    <property type="entry name" value="FAD/NAD-bd_sf"/>
</dbReference>
<protein>
    <recommendedName>
        <fullName evidence="7">FAD-binding domain-containing protein</fullName>
    </recommendedName>
</protein>
<dbReference type="InterPro" id="IPR002938">
    <property type="entry name" value="FAD-bd"/>
</dbReference>
<evidence type="ECO:0000313" key="9">
    <source>
        <dbReference type="Proteomes" id="UP000308730"/>
    </source>
</evidence>
<dbReference type="PANTHER" id="PTHR43747">
    <property type="entry name" value="FAD-BINDING PROTEIN"/>
    <property type="match status" value="1"/>
</dbReference>
<name>A0A4S4MWU5_9APHY</name>
<dbReference type="GO" id="GO:0044550">
    <property type="term" value="P:secondary metabolite biosynthetic process"/>
    <property type="evidence" value="ECO:0007669"/>
    <property type="project" value="UniProtKB-ARBA"/>
</dbReference>
<dbReference type="GO" id="GO:0140907">
    <property type="term" value="F:flavin-dependent halogenase activity"/>
    <property type="evidence" value="ECO:0007669"/>
    <property type="project" value="UniProtKB-ARBA"/>
</dbReference>
<feature type="region of interest" description="Disordered" evidence="6">
    <location>
        <begin position="269"/>
        <end position="338"/>
    </location>
</feature>
<dbReference type="Pfam" id="PF01494">
    <property type="entry name" value="FAD_binding_3"/>
    <property type="match status" value="1"/>
</dbReference>
<keyword evidence="2" id="KW-0285">Flavoprotein</keyword>
<dbReference type="SUPFAM" id="SSF51905">
    <property type="entry name" value="FAD/NAD(P)-binding domain"/>
    <property type="match status" value="1"/>
</dbReference>
<accession>A0A4S4MWU5</accession>
<evidence type="ECO:0000259" key="7">
    <source>
        <dbReference type="Pfam" id="PF01494"/>
    </source>
</evidence>
<gene>
    <name evidence="8" type="ORF">EUX98_g3314</name>
</gene>
<dbReference type="EMBL" id="SGPM01000065">
    <property type="protein sequence ID" value="THH30856.1"/>
    <property type="molecule type" value="Genomic_DNA"/>
</dbReference>
<feature type="domain" description="FAD-binding" evidence="7">
    <location>
        <begin position="9"/>
        <end position="178"/>
    </location>
</feature>
<dbReference type="AlphaFoldDB" id="A0A4S4MWU5"/>
<evidence type="ECO:0000313" key="8">
    <source>
        <dbReference type="EMBL" id="THH30856.1"/>
    </source>
</evidence>
<feature type="region of interest" description="Disordered" evidence="6">
    <location>
        <begin position="700"/>
        <end position="739"/>
    </location>
</feature>
<evidence type="ECO:0000256" key="5">
    <source>
        <dbReference type="ARBA" id="ARBA00049364"/>
    </source>
</evidence>
<comment type="similarity">
    <text evidence="1">Belongs to the flavin-dependent halogenase family.</text>
</comment>